<protein>
    <submittedName>
        <fullName evidence="3">Uncharacterized protein</fullName>
    </submittedName>
</protein>
<evidence type="ECO:0000256" key="1">
    <source>
        <dbReference type="SAM" id="MobiDB-lite"/>
    </source>
</evidence>
<feature type="region of interest" description="Disordered" evidence="1">
    <location>
        <begin position="1"/>
        <end position="20"/>
    </location>
</feature>
<dbReference type="AlphaFoldDB" id="A0A3B6LH25"/>
<reference evidence="3" key="1">
    <citation type="submission" date="2018-08" db="EMBL/GenBank/DDBJ databases">
        <authorList>
            <person name="Rossello M."/>
        </authorList>
    </citation>
    <scope>NUCLEOTIDE SEQUENCE [LARGE SCALE GENOMIC DNA]</scope>
    <source>
        <strain evidence="3">cv. Chinese Spring</strain>
    </source>
</reference>
<dbReference type="Gramene" id="TraesCS5B03G0183600.1">
    <property type="protein sequence ID" value="TraesCS5B03G0183600.1.CDS"/>
    <property type="gene ID" value="TraesCS5B03G0183600"/>
</dbReference>
<dbReference type="KEGG" id="taes:123115755"/>
<dbReference type="Gramene" id="TraesJAG5B03G02820700.1">
    <property type="protein sequence ID" value="TraesJAG5B03G02820700.1"/>
    <property type="gene ID" value="TraesJAG5B03G02820700"/>
</dbReference>
<evidence type="ECO:0000313" key="4">
    <source>
        <dbReference type="Proteomes" id="UP000019116"/>
    </source>
</evidence>
<evidence type="ECO:0000256" key="2">
    <source>
        <dbReference type="SAM" id="Phobius"/>
    </source>
</evidence>
<evidence type="ECO:0000313" key="3">
    <source>
        <dbReference type="EnsemblPlants" id="TraesCS5B02G073900.1"/>
    </source>
</evidence>
<dbReference type="OMA" id="WPPMEND"/>
<keyword evidence="2" id="KW-1133">Transmembrane helix</keyword>
<keyword evidence="2" id="KW-0812">Transmembrane</keyword>
<dbReference type="OrthoDB" id="10492870at2759"/>
<dbReference type="RefSeq" id="XP_044392783.1">
    <property type="nucleotide sequence ID" value="XM_044536848.1"/>
</dbReference>
<feature type="transmembrane region" description="Helical" evidence="2">
    <location>
        <begin position="207"/>
        <end position="231"/>
    </location>
</feature>
<accession>A0A3B6LH25</accession>
<keyword evidence="2" id="KW-0472">Membrane</keyword>
<reference evidence="3" key="2">
    <citation type="submission" date="2018-10" db="UniProtKB">
        <authorList>
            <consortium name="EnsemblPlants"/>
        </authorList>
    </citation>
    <scope>IDENTIFICATION</scope>
</reference>
<gene>
    <name evidence="3" type="primary">LOC123115755</name>
</gene>
<feature type="transmembrane region" description="Helical" evidence="2">
    <location>
        <begin position="100"/>
        <end position="120"/>
    </location>
</feature>
<proteinExistence type="predicted"/>
<dbReference type="Gramene" id="TraesNOR5B03G02845960.1">
    <property type="protein sequence ID" value="TraesNOR5B03G02845960.1"/>
    <property type="gene ID" value="TraesNOR5B03G02845960"/>
</dbReference>
<dbReference type="Gramene" id="TraesCS5B02G073900.1">
    <property type="protein sequence ID" value="TraesCS5B02G073900.1"/>
    <property type="gene ID" value="TraesCS5B02G073900"/>
</dbReference>
<dbReference type="GeneID" id="123115755"/>
<feature type="transmembrane region" description="Helical" evidence="2">
    <location>
        <begin position="237"/>
        <end position="258"/>
    </location>
</feature>
<sequence length="293" mass="32297">METSAVPEATEAWPPMENDENQKPFPLTGPALLSFLKAVSDVSVTPITVLNVYSAACVLTRAETSVNIVLKAAFLGLPFSILPILLITRRIIRVVEQGGCSMDIGALLVLSQFIYIYVLGGVTMMTTFQESRILVASVTIVLICICIKIWVCLSNHPKFLMVISSNRVDLKNSLDMISVQSIANVTNTKGAAEMGPEHSMRANLIKISLNICFVLYLVFYIGFMLVLAIVAEKWWHALLGIAVMSPIHVSGLCLICYLKKTGLSWYTPWSVQTVTMILVANWQHLETCNPVCE</sequence>
<organism evidence="3">
    <name type="scientific">Triticum aestivum</name>
    <name type="common">Wheat</name>
    <dbReference type="NCBI Taxonomy" id="4565"/>
    <lineage>
        <taxon>Eukaryota</taxon>
        <taxon>Viridiplantae</taxon>
        <taxon>Streptophyta</taxon>
        <taxon>Embryophyta</taxon>
        <taxon>Tracheophyta</taxon>
        <taxon>Spermatophyta</taxon>
        <taxon>Magnoliopsida</taxon>
        <taxon>Liliopsida</taxon>
        <taxon>Poales</taxon>
        <taxon>Poaceae</taxon>
        <taxon>BOP clade</taxon>
        <taxon>Pooideae</taxon>
        <taxon>Triticodae</taxon>
        <taxon>Triticeae</taxon>
        <taxon>Triticinae</taxon>
        <taxon>Triticum</taxon>
    </lineage>
</organism>
<dbReference type="Proteomes" id="UP000019116">
    <property type="component" value="Chromosome 5B"/>
</dbReference>
<dbReference type="Gramene" id="TraesLDM5B03G02823030.1">
    <property type="protein sequence ID" value="TraesLDM5B03G02823030.1"/>
    <property type="gene ID" value="TraesLDM5B03G02823030"/>
</dbReference>
<dbReference type="EnsemblPlants" id="TraesCS5B02G073900.1">
    <property type="protein sequence ID" value="TraesCS5B02G073900.1"/>
    <property type="gene ID" value="TraesCS5B02G073900"/>
</dbReference>
<dbReference type="Gramene" id="TraesLAC5B03G02774940.1">
    <property type="protein sequence ID" value="TraesLAC5B03G02774940.1"/>
    <property type="gene ID" value="TraesLAC5B03G02774940"/>
</dbReference>
<keyword evidence="4" id="KW-1185">Reference proteome</keyword>
<feature type="transmembrane region" description="Helical" evidence="2">
    <location>
        <begin position="132"/>
        <end position="151"/>
    </location>
</feature>
<dbReference type="Gramene" id="TraesMAC5B03G02819650.1">
    <property type="protein sequence ID" value="TraesMAC5B03G02819650.1"/>
    <property type="gene ID" value="TraesMAC5B03G02819650"/>
</dbReference>
<name>A0A3B6LH25_WHEAT</name>
<feature type="transmembrane region" description="Helical" evidence="2">
    <location>
        <begin position="68"/>
        <end position="88"/>
    </location>
</feature>